<dbReference type="InterPro" id="IPR000644">
    <property type="entry name" value="CBS_dom"/>
</dbReference>
<dbReference type="Gene3D" id="3.10.580.10">
    <property type="entry name" value="CBS-domain"/>
    <property type="match status" value="1"/>
</dbReference>
<evidence type="ECO:0000256" key="5">
    <source>
        <dbReference type="ARBA" id="ARBA00022989"/>
    </source>
</evidence>
<feature type="domain" description="CBS" evidence="11">
    <location>
        <begin position="220"/>
        <end position="281"/>
    </location>
</feature>
<evidence type="ECO:0000313" key="13">
    <source>
        <dbReference type="EMBL" id="MDB9539563.1"/>
    </source>
</evidence>
<evidence type="ECO:0000256" key="7">
    <source>
        <dbReference type="ARBA" id="ARBA00023136"/>
    </source>
</evidence>
<keyword evidence="14" id="KW-1185">Reference proteome</keyword>
<evidence type="ECO:0000256" key="4">
    <source>
        <dbReference type="ARBA" id="ARBA00022737"/>
    </source>
</evidence>
<dbReference type="PANTHER" id="PTHR22777">
    <property type="entry name" value="HEMOLYSIN-RELATED"/>
    <property type="match status" value="1"/>
</dbReference>
<evidence type="ECO:0000256" key="9">
    <source>
        <dbReference type="PROSITE-ProRule" id="PRU01193"/>
    </source>
</evidence>
<dbReference type="EMBL" id="JAQMUH010000090">
    <property type="protein sequence ID" value="MDB9539563.1"/>
    <property type="molecule type" value="Genomic_DNA"/>
</dbReference>
<comment type="subcellular location">
    <subcellularLocation>
        <location evidence="1">Membrane</location>
        <topology evidence="1">Multi-pass membrane protein</topology>
    </subcellularLocation>
</comment>
<dbReference type="CDD" id="cd04590">
    <property type="entry name" value="CBS_pair_CorC_HlyC_assoc"/>
    <property type="match status" value="1"/>
</dbReference>
<protein>
    <submittedName>
        <fullName evidence="13">Hemolysin family protein</fullName>
    </submittedName>
</protein>
<dbReference type="InterPro" id="IPR036318">
    <property type="entry name" value="FAD-bd_PCMH-like_sf"/>
</dbReference>
<evidence type="ECO:0000313" key="14">
    <source>
        <dbReference type="Proteomes" id="UP001212499"/>
    </source>
</evidence>
<name>A0ABT5AS81_9CYAN</name>
<gene>
    <name evidence="13" type="ORF">PN457_07820</name>
</gene>
<keyword evidence="3 9" id="KW-0812">Transmembrane</keyword>
<dbReference type="SUPFAM" id="SSF54631">
    <property type="entry name" value="CBS-domain pair"/>
    <property type="match status" value="1"/>
</dbReference>
<evidence type="ECO:0000256" key="8">
    <source>
        <dbReference type="PROSITE-ProRule" id="PRU00703"/>
    </source>
</evidence>
<comment type="caution">
    <text evidence="13">The sequence shown here is derived from an EMBL/GenBank/DDBJ whole genome shotgun (WGS) entry which is preliminary data.</text>
</comment>
<dbReference type="PROSITE" id="PS51371">
    <property type="entry name" value="CBS"/>
    <property type="match status" value="2"/>
</dbReference>
<dbReference type="Pfam" id="PF01595">
    <property type="entry name" value="CNNM"/>
    <property type="match status" value="1"/>
</dbReference>
<evidence type="ECO:0000256" key="6">
    <source>
        <dbReference type="ARBA" id="ARBA00023122"/>
    </source>
</evidence>
<dbReference type="InterPro" id="IPR046342">
    <property type="entry name" value="CBS_dom_sf"/>
</dbReference>
<dbReference type="Pfam" id="PF00571">
    <property type="entry name" value="CBS"/>
    <property type="match status" value="2"/>
</dbReference>
<keyword evidence="6 8" id="KW-0129">CBS domain</keyword>
<keyword evidence="4" id="KW-0677">Repeat</keyword>
<keyword evidence="5 9" id="KW-1133">Transmembrane helix</keyword>
<dbReference type="InterPro" id="IPR002550">
    <property type="entry name" value="CNNM"/>
</dbReference>
<accession>A0ABT5AS81</accession>
<dbReference type="SUPFAM" id="SSF56176">
    <property type="entry name" value="FAD-binding/transporter-associated domain-like"/>
    <property type="match status" value="1"/>
</dbReference>
<dbReference type="PANTHER" id="PTHR22777:SF17">
    <property type="entry name" value="UPF0053 PROTEIN SLL0260"/>
    <property type="match status" value="1"/>
</dbReference>
<feature type="transmembrane region" description="Helical" evidence="10">
    <location>
        <begin position="60"/>
        <end position="83"/>
    </location>
</feature>
<dbReference type="Pfam" id="PF03471">
    <property type="entry name" value="CorC_HlyC"/>
    <property type="match status" value="1"/>
</dbReference>
<keyword evidence="7 9" id="KW-0472">Membrane</keyword>
<dbReference type="PROSITE" id="PS51846">
    <property type="entry name" value="CNNM"/>
    <property type="match status" value="1"/>
</dbReference>
<proteinExistence type="inferred from homology"/>
<evidence type="ECO:0000259" key="12">
    <source>
        <dbReference type="PROSITE" id="PS51846"/>
    </source>
</evidence>
<evidence type="ECO:0000259" key="11">
    <source>
        <dbReference type="PROSITE" id="PS51371"/>
    </source>
</evidence>
<dbReference type="Gene3D" id="3.30.465.10">
    <property type="match status" value="1"/>
</dbReference>
<reference evidence="13 14" key="1">
    <citation type="submission" date="2023-01" db="EMBL/GenBank/DDBJ databases">
        <title>Genomes from the Australian National Cyanobacteria Reference Collection.</title>
        <authorList>
            <person name="Willis A."/>
            <person name="Lee E.M.F."/>
        </authorList>
    </citation>
    <scope>NUCLEOTIDE SEQUENCE [LARGE SCALE GENOMIC DNA]</scope>
    <source>
        <strain evidence="13 14">CS-1033</strain>
    </source>
</reference>
<dbReference type="SMART" id="SM01091">
    <property type="entry name" value="CorC_HlyC"/>
    <property type="match status" value="1"/>
</dbReference>
<evidence type="ECO:0000256" key="1">
    <source>
        <dbReference type="ARBA" id="ARBA00004141"/>
    </source>
</evidence>
<dbReference type="RefSeq" id="WP_271732471.1">
    <property type="nucleotide sequence ID" value="NZ_JANQDP010000092.1"/>
</dbReference>
<dbReference type="Proteomes" id="UP001212499">
    <property type="component" value="Unassembled WGS sequence"/>
</dbReference>
<evidence type="ECO:0000256" key="2">
    <source>
        <dbReference type="ARBA" id="ARBA00006337"/>
    </source>
</evidence>
<sequence>MSSITFEMLVLLALIIANGVFSLAEMAVVSASKLRLQQLANQGDAKARVALALAESPNDFLSTIQLAINLSIILTGAWLGAIITTRISVYIRLIPFLASYSQPLAFAVVVVIITYFSMIIGELLPKRLALNNPEAIAKFIAIPMQRLAAFTSPLVYFLSASTDIIVRGLGMTPHLGPQVTEEEIKILIEQGTEAGTFEEAEQDMVERVFRLGDRPVSSFMTPRPDIVWLDLEDSLEQNRQKIIESAYSRYPVCQGGLDNVLGIIPVTDLLARCFRSEPMDLTVGLRPPVYVPEITRGLKVLELFKQTITYMALIVDEYGVIQGLVTLNDIMSEIVGDVPEEPGEEEPQAVQREDGSWLLDGMLYIDQFYELFHLEEWEIGERGSYQTLGGFVINHLGRIPVVADYFEWRGMRIEVMDMDSNRVDKVLVIPKLDDEVEIRENDDELANE</sequence>
<dbReference type="InterPro" id="IPR044751">
    <property type="entry name" value="Ion_transp-like_CBS"/>
</dbReference>
<organism evidence="13 14">
    <name type="scientific">Anabaenopsis arnoldii</name>
    <dbReference type="NCBI Taxonomy" id="2152938"/>
    <lineage>
        <taxon>Bacteria</taxon>
        <taxon>Bacillati</taxon>
        <taxon>Cyanobacteriota</taxon>
        <taxon>Cyanophyceae</taxon>
        <taxon>Nostocales</taxon>
        <taxon>Nodulariaceae</taxon>
        <taxon>Anabaenopsis</taxon>
    </lineage>
</organism>
<evidence type="ECO:0000256" key="10">
    <source>
        <dbReference type="SAM" id="Phobius"/>
    </source>
</evidence>
<feature type="domain" description="CBS" evidence="11">
    <location>
        <begin position="284"/>
        <end position="340"/>
    </location>
</feature>
<feature type="transmembrane region" description="Helical" evidence="10">
    <location>
        <begin position="104"/>
        <end position="124"/>
    </location>
</feature>
<feature type="domain" description="CNNM transmembrane" evidence="12">
    <location>
        <begin position="1"/>
        <end position="201"/>
    </location>
</feature>
<dbReference type="InterPro" id="IPR005170">
    <property type="entry name" value="Transptr-assoc_dom"/>
</dbReference>
<comment type="similarity">
    <text evidence="2">Belongs to the UPF0053 family.</text>
</comment>
<dbReference type="InterPro" id="IPR016169">
    <property type="entry name" value="FAD-bd_PCMH_sub2"/>
</dbReference>
<evidence type="ECO:0000256" key="3">
    <source>
        <dbReference type="ARBA" id="ARBA00022692"/>
    </source>
</evidence>